<dbReference type="Gene3D" id="3.40.50.720">
    <property type="entry name" value="NAD(P)-binding Rossmann-like Domain"/>
    <property type="match status" value="1"/>
</dbReference>
<dbReference type="Proteomes" id="UP001500213">
    <property type="component" value="Unassembled WGS sequence"/>
</dbReference>
<dbReference type="SUPFAM" id="SSF50129">
    <property type="entry name" value="GroES-like"/>
    <property type="match status" value="1"/>
</dbReference>
<evidence type="ECO:0000256" key="1">
    <source>
        <dbReference type="ARBA" id="ARBA00022857"/>
    </source>
</evidence>
<evidence type="ECO:0000313" key="5">
    <source>
        <dbReference type="Proteomes" id="UP001500213"/>
    </source>
</evidence>
<protein>
    <submittedName>
        <fullName evidence="4">NADP-dependent oxidoreductase</fullName>
    </submittedName>
</protein>
<dbReference type="InterPro" id="IPR002364">
    <property type="entry name" value="Quin_OxRdtase/zeta-crystal_CS"/>
</dbReference>
<keyword evidence="1" id="KW-0521">NADP</keyword>
<dbReference type="PROSITE" id="PS01162">
    <property type="entry name" value="QOR_ZETA_CRYSTAL"/>
    <property type="match status" value="1"/>
</dbReference>
<dbReference type="SUPFAM" id="SSF51735">
    <property type="entry name" value="NAD(P)-binding Rossmann-fold domains"/>
    <property type="match status" value="1"/>
</dbReference>
<evidence type="ECO:0000313" key="4">
    <source>
        <dbReference type="EMBL" id="GAA4183497.1"/>
    </source>
</evidence>
<gene>
    <name evidence="4" type="ORF">GCM10022288_02850</name>
</gene>
<dbReference type="SMART" id="SM00829">
    <property type="entry name" value="PKS_ER"/>
    <property type="match status" value="1"/>
</dbReference>
<dbReference type="Gene3D" id="3.90.180.10">
    <property type="entry name" value="Medium-chain alcohol dehydrogenases, catalytic domain"/>
    <property type="match status" value="1"/>
</dbReference>
<proteinExistence type="predicted"/>
<dbReference type="RefSeq" id="WP_344773048.1">
    <property type="nucleotide sequence ID" value="NZ_BAABBX010000002.1"/>
</dbReference>
<keyword evidence="2" id="KW-0560">Oxidoreductase</keyword>
<accession>A0ABP8AGD5</accession>
<sequence length="311" mass="31313">MSRVVVREGFGGPEVLRVRHVPEPHAGRGEIRISVHAAGLNPLDWQLAAMPALAGRFGLGARAGFGSDLAGVVDEVGPGAEHAGFRVGDRVYGGLMGRAVADAVVVAVPVAAPNLLRLIPDGVDEDSAAALPTPGLTAVAAVDAVAPRASDTILVGGAAGGVGVLAVQLARLSGATVIGTSSEATFPFLQRLGALPIAYGPGLSDRVRALGPHRVTAAIDVHGVEAAEAALELGVDPRRVVTVAAGARLPTVQSTGAHAAGPDALQRIEAAILDGHIAVPIAERFPIESIQDAVAMQAAGHAHGKILIAFP</sequence>
<dbReference type="InterPro" id="IPR013154">
    <property type="entry name" value="ADH-like_N"/>
</dbReference>
<feature type="domain" description="Enoyl reductase (ER)" evidence="3">
    <location>
        <begin position="11"/>
        <end position="308"/>
    </location>
</feature>
<name>A0ABP8AGD5_9MICO</name>
<dbReference type="Pfam" id="PF08240">
    <property type="entry name" value="ADH_N"/>
    <property type="match status" value="1"/>
</dbReference>
<reference evidence="5" key="1">
    <citation type="journal article" date="2019" name="Int. J. Syst. Evol. Microbiol.">
        <title>The Global Catalogue of Microorganisms (GCM) 10K type strain sequencing project: providing services to taxonomists for standard genome sequencing and annotation.</title>
        <authorList>
            <consortium name="The Broad Institute Genomics Platform"/>
            <consortium name="The Broad Institute Genome Sequencing Center for Infectious Disease"/>
            <person name="Wu L."/>
            <person name="Ma J."/>
        </authorList>
    </citation>
    <scope>NUCLEOTIDE SEQUENCE [LARGE SCALE GENOMIC DNA]</scope>
    <source>
        <strain evidence="5">JCM 17593</strain>
    </source>
</reference>
<organism evidence="4 5">
    <name type="scientific">Gryllotalpicola kribbensis</name>
    <dbReference type="NCBI Taxonomy" id="993084"/>
    <lineage>
        <taxon>Bacteria</taxon>
        <taxon>Bacillati</taxon>
        <taxon>Actinomycetota</taxon>
        <taxon>Actinomycetes</taxon>
        <taxon>Micrococcales</taxon>
        <taxon>Microbacteriaceae</taxon>
        <taxon>Gryllotalpicola</taxon>
    </lineage>
</organism>
<dbReference type="Pfam" id="PF13602">
    <property type="entry name" value="ADH_zinc_N_2"/>
    <property type="match status" value="1"/>
</dbReference>
<evidence type="ECO:0000259" key="3">
    <source>
        <dbReference type="SMART" id="SM00829"/>
    </source>
</evidence>
<dbReference type="InterPro" id="IPR020843">
    <property type="entry name" value="ER"/>
</dbReference>
<keyword evidence="5" id="KW-1185">Reference proteome</keyword>
<comment type="caution">
    <text evidence="4">The sequence shown here is derived from an EMBL/GenBank/DDBJ whole genome shotgun (WGS) entry which is preliminary data.</text>
</comment>
<evidence type="ECO:0000256" key="2">
    <source>
        <dbReference type="ARBA" id="ARBA00023002"/>
    </source>
</evidence>
<dbReference type="PANTHER" id="PTHR48106:SF18">
    <property type="entry name" value="QUINONE OXIDOREDUCTASE PIG3"/>
    <property type="match status" value="1"/>
</dbReference>
<dbReference type="PANTHER" id="PTHR48106">
    <property type="entry name" value="QUINONE OXIDOREDUCTASE PIG3-RELATED"/>
    <property type="match status" value="1"/>
</dbReference>
<dbReference type="EMBL" id="BAABBX010000002">
    <property type="protein sequence ID" value="GAA4183497.1"/>
    <property type="molecule type" value="Genomic_DNA"/>
</dbReference>
<dbReference type="InterPro" id="IPR036291">
    <property type="entry name" value="NAD(P)-bd_dom_sf"/>
</dbReference>
<dbReference type="InterPro" id="IPR011032">
    <property type="entry name" value="GroES-like_sf"/>
</dbReference>